<dbReference type="Proteomes" id="UP000573499">
    <property type="component" value="Unassembled WGS sequence"/>
</dbReference>
<dbReference type="AlphaFoldDB" id="A0A7W2F801"/>
<reference evidence="1 2" key="1">
    <citation type="submission" date="2020-07" db="EMBL/GenBank/DDBJ databases">
        <title>Novel species isolated from subtropical streams in China.</title>
        <authorList>
            <person name="Lu H."/>
        </authorList>
    </citation>
    <scope>NUCLEOTIDE SEQUENCE [LARGE SCALE GENOMIC DNA]</scope>
    <source>
        <strain evidence="1 2">LX47W</strain>
    </source>
</reference>
<sequence>MMTSVGTSFPVHILATHPNIRSLAKRVKTEELSGLYLDFLLAYMSGLFEHVTLVHDASLRPRMVKTEPSTQRWKPSSSREQAAKAISAITGVSTFGDVSDADLTGRLRRALLSKIGPECTIPVYEK</sequence>
<comment type="caution">
    <text evidence="1">The sequence shown here is derived from an EMBL/GenBank/DDBJ whole genome shotgun (WGS) entry which is preliminary data.</text>
</comment>
<protein>
    <submittedName>
        <fullName evidence="1">Uncharacterized protein</fullName>
    </submittedName>
</protein>
<name>A0A7W2F801_9BURK</name>
<gene>
    <name evidence="1" type="ORF">H3H39_06480</name>
</gene>
<keyword evidence="2" id="KW-1185">Reference proteome</keyword>
<proteinExistence type="predicted"/>
<dbReference type="RefSeq" id="WP_182152515.1">
    <property type="nucleotide sequence ID" value="NZ_JACEZU010000002.1"/>
</dbReference>
<organism evidence="1 2">
    <name type="scientific">Rugamonas apoptosis</name>
    <dbReference type="NCBI Taxonomy" id="2758570"/>
    <lineage>
        <taxon>Bacteria</taxon>
        <taxon>Pseudomonadati</taxon>
        <taxon>Pseudomonadota</taxon>
        <taxon>Betaproteobacteria</taxon>
        <taxon>Burkholderiales</taxon>
        <taxon>Oxalobacteraceae</taxon>
        <taxon>Telluria group</taxon>
        <taxon>Rugamonas</taxon>
    </lineage>
</organism>
<evidence type="ECO:0000313" key="2">
    <source>
        <dbReference type="Proteomes" id="UP000573499"/>
    </source>
</evidence>
<evidence type="ECO:0000313" key="1">
    <source>
        <dbReference type="EMBL" id="MBA5686699.1"/>
    </source>
</evidence>
<accession>A0A7W2F801</accession>
<dbReference type="EMBL" id="JACEZU010000002">
    <property type="protein sequence ID" value="MBA5686699.1"/>
    <property type="molecule type" value="Genomic_DNA"/>
</dbReference>